<proteinExistence type="predicted"/>
<dbReference type="EMBL" id="CAEZTY010000015">
    <property type="protein sequence ID" value="CAB4580840.1"/>
    <property type="molecule type" value="Genomic_DNA"/>
</dbReference>
<accession>A0A6J6EW54</accession>
<organism evidence="1">
    <name type="scientific">freshwater metagenome</name>
    <dbReference type="NCBI Taxonomy" id="449393"/>
    <lineage>
        <taxon>unclassified sequences</taxon>
        <taxon>metagenomes</taxon>
        <taxon>ecological metagenomes</taxon>
    </lineage>
</organism>
<reference evidence="1" key="1">
    <citation type="submission" date="2020-05" db="EMBL/GenBank/DDBJ databases">
        <authorList>
            <person name="Chiriac C."/>
            <person name="Salcher M."/>
            <person name="Ghai R."/>
            <person name="Kavagutti S V."/>
        </authorList>
    </citation>
    <scope>NUCLEOTIDE SEQUENCE</scope>
</reference>
<gene>
    <name evidence="1" type="ORF">UFOPK1762_00600</name>
</gene>
<name>A0A6J6EW54_9ZZZZ</name>
<dbReference type="AlphaFoldDB" id="A0A6J6EW54"/>
<evidence type="ECO:0000313" key="1">
    <source>
        <dbReference type="EMBL" id="CAB4580840.1"/>
    </source>
</evidence>
<sequence>MLDAEELVDEVLDMLDVVELEPVEAVDDALSELELHAVARSAMAKTPTERTR</sequence>
<protein>
    <submittedName>
        <fullName evidence="1">Unannotated protein</fullName>
    </submittedName>
</protein>